<keyword evidence="2" id="KW-1185">Reference proteome</keyword>
<dbReference type="Proteomes" id="UP000019140">
    <property type="component" value="Unassembled WGS sequence"/>
</dbReference>
<evidence type="ECO:0008006" key="3">
    <source>
        <dbReference type="Google" id="ProtNLM"/>
    </source>
</evidence>
<dbReference type="InterPro" id="IPR007047">
    <property type="entry name" value="Flp_Fap"/>
</dbReference>
<proteinExistence type="predicted"/>
<dbReference type="AlphaFoldDB" id="W4LXT2"/>
<dbReference type="PATRIC" id="fig|1429439.4.peg.6079"/>
<sequence length="69" mass="7346">MLQLYVCFKEMIRKYLVEDQRGVTAIEYGLIAAVIVVALTAAGGGLTQVSEALNDIFVFIAGELTPPGG</sequence>
<evidence type="ECO:0000313" key="1">
    <source>
        <dbReference type="EMBL" id="ETX02192.1"/>
    </source>
</evidence>
<comment type="caution">
    <text evidence="1">The sequence shown here is derived from an EMBL/GenBank/DDBJ whole genome shotgun (WGS) entry which is preliminary data.</text>
</comment>
<name>W4LXT2_9BACT</name>
<protein>
    <recommendedName>
        <fullName evidence="3">Flp family type IVb pilin</fullName>
    </recommendedName>
</protein>
<reference evidence="1 2" key="1">
    <citation type="journal article" date="2014" name="Nature">
        <title>An environmental bacterial taxon with a large and distinct metabolic repertoire.</title>
        <authorList>
            <person name="Wilson M.C."/>
            <person name="Mori T."/>
            <person name="Ruckert C."/>
            <person name="Uria A.R."/>
            <person name="Helf M.J."/>
            <person name="Takada K."/>
            <person name="Gernert C."/>
            <person name="Steffens U.A."/>
            <person name="Heycke N."/>
            <person name="Schmitt S."/>
            <person name="Rinke C."/>
            <person name="Helfrich E.J."/>
            <person name="Brachmann A.O."/>
            <person name="Gurgui C."/>
            <person name="Wakimoto T."/>
            <person name="Kracht M."/>
            <person name="Crusemann M."/>
            <person name="Hentschel U."/>
            <person name="Abe I."/>
            <person name="Matsunaga S."/>
            <person name="Kalinowski J."/>
            <person name="Takeyama H."/>
            <person name="Piel J."/>
        </authorList>
    </citation>
    <scope>NUCLEOTIDE SEQUENCE [LARGE SCALE GENOMIC DNA]</scope>
    <source>
        <strain evidence="2">TSY2</strain>
    </source>
</reference>
<evidence type="ECO:0000313" key="2">
    <source>
        <dbReference type="Proteomes" id="UP000019140"/>
    </source>
</evidence>
<dbReference type="Pfam" id="PF04964">
    <property type="entry name" value="Flp_Fap"/>
    <property type="match status" value="1"/>
</dbReference>
<gene>
    <name evidence="1" type="ORF">ETSY2_36015</name>
</gene>
<dbReference type="HOGENOM" id="CLU_171854_5_1_7"/>
<accession>W4LXT2</accession>
<organism evidence="1 2">
    <name type="scientific">Candidatus Entotheonella gemina</name>
    <dbReference type="NCBI Taxonomy" id="1429439"/>
    <lineage>
        <taxon>Bacteria</taxon>
        <taxon>Pseudomonadati</taxon>
        <taxon>Nitrospinota/Tectimicrobiota group</taxon>
        <taxon>Candidatus Tectimicrobiota</taxon>
        <taxon>Candidatus Entotheonellia</taxon>
        <taxon>Candidatus Entotheonellales</taxon>
        <taxon>Candidatus Entotheonellaceae</taxon>
        <taxon>Candidatus Entotheonella</taxon>
    </lineage>
</organism>
<dbReference type="EMBL" id="AZHX01001555">
    <property type="protein sequence ID" value="ETX02192.1"/>
    <property type="molecule type" value="Genomic_DNA"/>
</dbReference>